<keyword evidence="2" id="KW-1185">Reference proteome</keyword>
<dbReference type="EMBL" id="JAGTUF010000028">
    <property type="protein sequence ID" value="MBR9973688.1"/>
    <property type="molecule type" value="Genomic_DNA"/>
</dbReference>
<comment type="caution">
    <text evidence="1">The sequence shown here is derived from an EMBL/GenBank/DDBJ whole genome shotgun (WGS) entry which is preliminary data.</text>
</comment>
<dbReference type="RefSeq" id="WP_211551650.1">
    <property type="nucleotide sequence ID" value="NZ_JAGTUF010000028.1"/>
</dbReference>
<name>A0ABS5IIT6_9PROT</name>
<evidence type="ECO:0000313" key="1">
    <source>
        <dbReference type="EMBL" id="MBR9973688.1"/>
    </source>
</evidence>
<sequence length="228" mass="26204">MAYRMIMAKGSLDAPKTWELLSQTLKSYDCLPDILLASGTPHKNDLKKYFRSRPDCINVETGMHRILSNPLGHYHFIQTLFDEKQQGPNLWEDTAMSFSSIQGFRQAFIYDLDYDLWQNTSSIQSYQLKGRDYSHLPLRHNRLPPPLDEMEIDTRNNPGRYVFRQGYLEAVGSTMWLGDDFFKLVGAHRRDALLAADWADVRDVAPGVLRVQVAPEPFCDDSTADLQN</sequence>
<evidence type="ECO:0000313" key="2">
    <source>
        <dbReference type="Proteomes" id="UP000680714"/>
    </source>
</evidence>
<gene>
    <name evidence="1" type="ORF">KEC16_18330</name>
</gene>
<dbReference type="Proteomes" id="UP000680714">
    <property type="component" value="Unassembled WGS sequence"/>
</dbReference>
<reference evidence="1 2" key="1">
    <citation type="submission" date="2021-04" db="EMBL/GenBank/DDBJ databases">
        <title>Magnetospirillum sulfuroxidans sp. nov., a facultative chemolithoautotrophic sulfur-oxidizing alphaproteobacterium isolated from freshwater sediment and proposals for Paramagetospirillum gen. nov., and Magnetospirillaceae fam. nov.</title>
        <authorList>
            <person name="Koziaeva V."/>
            <person name="Geelhoed J.S."/>
            <person name="Sorokin D.Y."/>
            <person name="Grouzdev D.S."/>
        </authorList>
    </citation>
    <scope>NUCLEOTIDE SEQUENCE [LARGE SCALE GENOMIC DNA]</scope>
    <source>
        <strain evidence="1 2">J10</strain>
    </source>
</reference>
<accession>A0ABS5IIT6</accession>
<protein>
    <submittedName>
        <fullName evidence="1">Uncharacterized protein</fullName>
    </submittedName>
</protein>
<organism evidence="1 2">
    <name type="scientific">Magnetospirillum sulfuroxidans</name>
    <dbReference type="NCBI Taxonomy" id="611300"/>
    <lineage>
        <taxon>Bacteria</taxon>
        <taxon>Pseudomonadati</taxon>
        <taxon>Pseudomonadota</taxon>
        <taxon>Alphaproteobacteria</taxon>
        <taxon>Rhodospirillales</taxon>
        <taxon>Rhodospirillaceae</taxon>
        <taxon>Magnetospirillum</taxon>
    </lineage>
</organism>
<proteinExistence type="predicted"/>